<dbReference type="RefSeq" id="WP_142664778.1">
    <property type="nucleotide sequence ID" value="NZ_FXTK01000027.1"/>
</dbReference>
<feature type="signal peptide" evidence="1">
    <location>
        <begin position="1"/>
        <end position="19"/>
    </location>
</feature>
<feature type="chain" id="PRO_5021876587" description="DUF4142 domain-containing protein" evidence="1">
    <location>
        <begin position="20"/>
        <end position="118"/>
    </location>
</feature>
<dbReference type="OrthoDB" id="7866523at2"/>
<reference evidence="2 3" key="1">
    <citation type="submission" date="2017-05" db="EMBL/GenBank/DDBJ databases">
        <authorList>
            <person name="Varghese N."/>
            <person name="Submissions S."/>
        </authorList>
    </citation>
    <scope>NUCLEOTIDE SEQUENCE [LARGE SCALE GENOMIC DNA]</scope>
    <source>
        <strain evidence="2 3">DSM 100094</strain>
    </source>
</reference>
<evidence type="ECO:0000313" key="2">
    <source>
        <dbReference type="EMBL" id="SMO97265.1"/>
    </source>
</evidence>
<dbReference type="AlphaFoldDB" id="A0A521FM49"/>
<keyword evidence="1" id="KW-0732">Signal</keyword>
<evidence type="ECO:0008006" key="4">
    <source>
        <dbReference type="Google" id="ProtNLM"/>
    </source>
</evidence>
<sequence length="118" mass="12932">MKPLIAAIFMALLPAVSHAQALRPQPVAECLPPEEPFVPSSDAELRHYANLVAADFERYFSAMTDYLACLDATRLASFQRAHEISRQHRAFRAKLDQLGLAGQAAIAHPPISSEGDHP</sequence>
<accession>A0A521FM49</accession>
<evidence type="ECO:0000313" key="3">
    <source>
        <dbReference type="Proteomes" id="UP000319014"/>
    </source>
</evidence>
<protein>
    <recommendedName>
        <fullName evidence="4">DUF4142 domain-containing protein</fullName>
    </recommendedName>
</protein>
<name>A0A521FM49_9RHOB</name>
<proteinExistence type="predicted"/>
<dbReference type="Proteomes" id="UP000319014">
    <property type="component" value="Unassembled WGS sequence"/>
</dbReference>
<evidence type="ECO:0000256" key="1">
    <source>
        <dbReference type="SAM" id="SignalP"/>
    </source>
</evidence>
<dbReference type="EMBL" id="FXTK01000027">
    <property type="protein sequence ID" value="SMO97265.1"/>
    <property type="molecule type" value="Genomic_DNA"/>
</dbReference>
<organism evidence="2 3">
    <name type="scientific">Paracoccus laeviglucosivorans</name>
    <dbReference type="NCBI Taxonomy" id="1197861"/>
    <lineage>
        <taxon>Bacteria</taxon>
        <taxon>Pseudomonadati</taxon>
        <taxon>Pseudomonadota</taxon>
        <taxon>Alphaproteobacteria</taxon>
        <taxon>Rhodobacterales</taxon>
        <taxon>Paracoccaceae</taxon>
        <taxon>Paracoccus</taxon>
    </lineage>
</organism>
<gene>
    <name evidence="2" type="ORF">SAMN06265221_12738</name>
</gene>
<keyword evidence="3" id="KW-1185">Reference proteome</keyword>